<proteinExistence type="predicted"/>
<dbReference type="GeneID" id="83691127"/>
<protein>
    <submittedName>
        <fullName evidence="1">Uncharacterized protein</fullName>
    </submittedName>
</protein>
<dbReference type="EMBL" id="UHFG01000004">
    <property type="protein sequence ID" value="SUN47620.1"/>
    <property type="molecule type" value="Genomic_DNA"/>
</dbReference>
<evidence type="ECO:0000313" key="2">
    <source>
        <dbReference type="Proteomes" id="UP000254797"/>
    </source>
</evidence>
<evidence type="ECO:0000313" key="1">
    <source>
        <dbReference type="EMBL" id="SUN47620.1"/>
    </source>
</evidence>
<reference evidence="1 2" key="1">
    <citation type="submission" date="2018-06" db="EMBL/GenBank/DDBJ databases">
        <authorList>
            <consortium name="Pathogen Informatics"/>
            <person name="Doyle S."/>
        </authorList>
    </citation>
    <scope>NUCLEOTIDE SEQUENCE [LARGE SCALE GENOMIC DNA]</scope>
    <source>
        <strain evidence="1 2">NCTC4670</strain>
    </source>
</reference>
<dbReference type="Proteomes" id="UP000254797">
    <property type="component" value="Unassembled WGS sequence"/>
</dbReference>
<gene>
    <name evidence="1" type="ORF">NCTC4670_00342</name>
</gene>
<organism evidence="1 2">
    <name type="scientific">Streptococcus dysgalactiae subsp. dysgalactiae</name>
    <dbReference type="NCBI Taxonomy" id="99822"/>
    <lineage>
        <taxon>Bacteria</taxon>
        <taxon>Bacillati</taxon>
        <taxon>Bacillota</taxon>
        <taxon>Bacilli</taxon>
        <taxon>Lactobacillales</taxon>
        <taxon>Streptococcaceae</taxon>
        <taxon>Streptococcus</taxon>
    </lineage>
</organism>
<dbReference type="RefSeq" id="WP_011527538.1">
    <property type="nucleotide sequence ID" value="NZ_UHFG01000004.1"/>
</dbReference>
<accession>A0A380JRY2</accession>
<sequence length="81" mass="9911">MEIVHIKDIVTEPYSADDETLGKIFGYTKRQMQDRRYEMVKIPYFSKYLLEQGGRVTIDGMREYLFYRKSIEWEKDKEKYL</sequence>
<dbReference type="AlphaFoldDB" id="A0A380JRY2"/>
<name>A0A380JRY2_STRDY</name>